<dbReference type="STRING" id="43989.cce_3319"/>
<organism evidence="2 3">
    <name type="scientific">Crocosphaera subtropica (strain ATCC 51142 / BH68)</name>
    <name type="common">Cyanothece sp. (strain ATCC 51142)</name>
    <dbReference type="NCBI Taxonomy" id="43989"/>
    <lineage>
        <taxon>Bacteria</taxon>
        <taxon>Bacillati</taxon>
        <taxon>Cyanobacteriota</taxon>
        <taxon>Cyanophyceae</taxon>
        <taxon>Oscillatoriophycideae</taxon>
        <taxon>Chroococcales</taxon>
        <taxon>Aphanothecaceae</taxon>
        <taxon>Crocosphaera</taxon>
        <taxon>Crocosphaera subtropica</taxon>
    </lineage>
</organism>
<reference evidence="2 3" key="1">
    <citation type="journal article" date="2008" name="Proc. Natl. Acad. Sci. U.S.A.">
        <title>The genome of Cyanothece 51142, a unicellular diazotrophic cyanobacterium important in the marine nitrogen cycle.</title>
        <authorList>
            <person name="Welsh E.A."/>
            <person name="Liberton M."/>
            <person name="Stoeckel J."/>
            <person name="Loh T."/>
            <person name="Elvitigala T."/>
            <person name="Wang C."/>
            <person name="Wollam A."/>
            <person name="Fulton R.S."/>
            <person name="Clifton S.W."/>
            <person name="Jacobs J.M."/>
            <person name="Aurora R."/>
            <person name="Ghosh B.K."/>
            <person name="Sherman L.A."/>
            <person name="Smith R.D."/>
            <person name="Wilson R.K."/>
            <person name="Pakrasi H.B."/>
        </authorList>
    </citation>
    <scope>NUCLEOTIDE SEQUENCE [LARGE SCALE GENOMIC DNA]</scope>
    <source>
        <strain evidence="3">ATCC 51142 / BH68</strain>
    </source>
</reference>
<keyword evidence="3" id="KW-1185">Reference proteome</keyword>
<dbReference type="Gene3D" id="3.30.565.10">
    <property type="entry name" value="Histidine kinase-like ATPase, C-terminal domain"/>
    <property type="match status" value="1"/>
</dbReference>
<dbReference type="InterPro" id="IPR003594">
    <property type="entry name" value="HATPase_dom"/>
</dbReference>
<dbReference type="OrthoDB" id="424943at2"/>
<dbReference type="SUPFAM" id="SSF55874">
    <property type="entry name" value="ATPase domain of HSP90 chaperone/DNA topoisomerase II/histidine kinase"/>
    <property type="match status" value="1"/>
</dbReference>
<dbReference type="AlphaFoldDB" id="B1WY83"/>
<gene>
    <name evidence="2" type="ordered locus">cce_3319</name>
</gene>
<evidence type="ECO:0000313" key="2">
    <source>
        <dbReference type="EMBL" id="ACB52667.1"/>
    </source>
</evidence>
<dbReference type="Proteomes" id="UP000001203">
    <property type="component" value="Chromosome circular"/>
</dbReference>
<dbReference type="Pfam" id="PF13581">
    <property type="entry name" value="HATPase_c_2"/>
    <property type="match status" value="1"/>
</dbReference>
<dbReference type="KEGG" id="cyt:cce_3319"/>
<dbReference type="InterPro" id="IPR036890">
    <property type="entry name" value="HATPase_C_sf"/>
</dbReference>
<dbReference type="CDD" id="cd16936">
    <property type="entry name" value="HATPase_RsbW-like"/>
    <property type="match status" value="1"/>
</dbReference>
<evidence type="ECO:0000259" key="1">
    <source>
        <dbReference type="Pfam" id="PF13581"/>
    </source>
</evidence>
<proteinExistence type="predicted"/>
<feature type="domain" description="Histidine kinase/HSP90-like ATPase" evidence="1">
    <location>
        <begin position="48"/>
        <end position="155"/>
    </location>
</feature>
<name>B1WY83_CROS5</name>
<dbReference type="eggNOG" id="COG2172">
    <property type="taxonomic scope" value="Bacteria"/>
</dbReference>
<dbReference type="EMBL" id="CP000806">
    <property type="protein sequence ID" value="ACB52667.1"/>
    <property type="molecule type" value="Genomic_DNA"/>
</dbReference>
<protein>
    <recommendedName>
        <fullName evidence="1">Histidine kinase/HSP90-like ATPase domain-containing protein</fullName>
    </recommendedName>
</protein>
<dbReference type="HOGENOM" id="CLU_090336_16_1_3"/>
<accession>B1WY83</accession>
<sequence length="160" mass="18258">MRPNLSVSTLVDSRGFESLSVLQQISFKVKSNLKALDEVLGHFDKINQPWIPKKDWLQCQLALAEGFTNAVRHAHRDIPSDVFVEIEIKLTSDSLEMRIWDFGPFFDLQGFLKANTNEDNRFAGHGQGLPILQKIAAQLTYERTDDERNCLLIVKNFSLP</sequence>
<evidence type="ECO:0000313" key="3">
    <source>
        <dbReference type="Proteomes" id="UP000001203"/>
    </source>
</evidence>